<name>A0A0M0KBB3_9EUKA</name>
<proteinExistence type="predicted"/>
<keyword evidence="2" id="KW-1185">Reference proteome</keyword>
<feature type="non-terminal residue" evidence="1">
    <location>
        <position position="248"/>
    </location>
</feature>
<dbReference type="Proteomes" id="UP000037460">
    <property type="component" value="Unassembled WGS sequence"/>
</dbReference>
<dbReference type="OrthoDB" id="8181742at2759"/>
<reference evidence="2" key="1">
    <citation type="journal article" date="2015" name="PLoS Genet.">
        <title>Genome Sequence and Transcriptome Analyses of Chrysochromulina tobin: Metabolic Tools for Enhanced Algal Fitness in the Prominent Order Prymnesiales (Haptophyceae).</title>
        <authorList>
            <person name="Hovde B.T."/>
            <person name="Deodato C.R."/>
            <person name="Hunsperger H.M."/>
            <person name="Ryken S.A."/>
            <person name="Yost W."/>
            <person name="Jha R.K."/>
            <person name="Patterson J."/>
            <person name="Monnat R.J. Jr."/>
            <person name="Barlow S.B."/>
            <person name="Starkenburg S.R."/>
            <person name="Cattolico R.A."/>
        </authorList>
    </citation>
    <scope>NUCLEOTIDE SEQUENCE</scope>
    <source>
        <strain evidence="2">CCMP291</strain>
    </source>
</reference>
<dbReference type="AlphaFoldDB" id="A0A0M0KBB3"/>
<evidence type="ECO:0000313" key="1">
    <source>
        <dbReference type="EMBL" id="KOO36069.1"/>
    </source>
</evidence>
<gene>
    <name evidence="1" type="ORF">Ctob_013677</name>
</gene>
<dbReference type="EMBL" id="JWZX01000643">
    <property type="protein sequence ID" value="KOO36069.1"/>
    <property type="molecule type" value="Genomic_DNA"/>
</dbReference>
<organism evidence="1 2">
    <name type="scientific">Chrysochromulina tobinii</name>
    <dbReference type="NCBI Taxonomy" id="1460289"/>
    <lineage>
        <taxon>Eukaryota</taxon>
        <taxon>Haptista</taxon>
        <taxon>Haptophyta</taxon>
        <taxon>Prymnesiophyceae</taxon>
        <taxon>Prymnesiales</taxon>
        <taxon>Chrysochromulinaceae</taxon>
        <taxon>Chrysochromulina</taxon>
    </lineage>
</organism>
<accession>A0A0M0KBB3</accession>
<comment type="caution">
    <text evidence="1">The sequence shown here is derived from an EMBL/GenBank/DDBJ whole genome shotgun (WGS) entry which is preliminary data.</text>
</comment>
<evidence type="ECO:0000313" key="2">
    <source>
        <dbReference type="Proteomes" id="UP000037460"/>
    </source>
</evidence>
<protein>
    <submittedName>
        <fullName evidence="1">Uncharacterized protein</fullName>
    </submittedName>
</protein>
<sequence length="248" mass="27332">MARVAYGATSAADDDDDIRFGSMGYTTELSEDYVTTAQYMARDLDDPYAYEKKPIHYIPGYTGHLPLNRERFGVNYREASAATIAMQKSKGVHHPVTDLSAPAPNYFGKTAIKKLNRSQKFIAADQVAQEEATTNQQKYGHPHAQAPFGVFPVGTAPGAMDYTATSSKVCPNNQADDPSSLASRIAHRRVARIKRNLNGGLFRPDPYDDSVVDDIASLDPRLKILQTRTEYRSDAAACMQTSAEELFD</sequence>